<comment type="caution">
    <text evidence="1">The sequence shown here is derived from an EMBL/GenBank/DDBJ whole genome shotgun (WGS) entry which is preliminary data.</text>
</comment>
<sequence>MSAQDPCAYSHSLNEADALSDDQLEAISGGIIIVGGVTGAFSNPLANVALNPQPLPPRFFRLFNIFYL</sequence>
<accession>A0ABT0C9I8</accession>
<evidence type="ECO:0000313" key="2">
    <source>
        <dbReference type="Proteomes" id="UP000830835"/>
    </source>
</evidence>
<gene>
    <name evidence="1" type="ORF">JX360_05945</name>
</gene>
<evidence type="ECO:0000313" key="1">
    <source>
        <dbReference type="EMBL" id="MCJ2542451.1"/>
    </source>
</evidence>
<dbReference type="RefSeq" id="WP_244349722.1">
    <property type="nucleotide sequence ID" value="NZ_JAFIRA010000010.1"/>
</dbReference>
<proteinExistence type="predicted"/>
<dbReference type="Proteomes" id="UP000830835">
    <property type="component" value="Unassembled WGS sequence"/>
</dbReference>
<protein>
    <submittedName>
        <fullName evidence="1">Uncharacterized protein</fullName>
    </submittedName>
</protein>
<name>A0ABT0C9I8_THEVL</name>
<reference evidence="1" key="1">
    <citation type="submission" date="2021-02" db="EMBL/GenBank/DDBJ databases">
        <title>The CRISPR/cas machinery reduction and long-range gene transfer in the hot spring cyanobacterium Synechococcus.</title>
        <authorList>
            <person name="Dvorak P."/>
            <person name="Jahodarova E."/>
            <person name="Hasler P."/>
            <person name="Poulickova A."/>
        </authorList>
    </citation>
    <scope>NUCLEOTIDE SEQUENCE</scope>
    <source>
        <strain evidence="1">Rupite</strain>
    </source>
</reference>
<dbReference type="EMBL" id="JAFIRA010000010">
    <property type="protein sequence ID" value="MCJ2542451.1"/>
    <property type="molecule type" value="Genomic_DNA"/>
</dbReference>
<organism evidence="1 2">
    <name type="scientific">Thermostichus vulcanus str. 'Rupite'</name>
    <dbReference type="NCBI Taxonomy" id="2813851"/>
    <lineage>
        <taxon>Bacteria</taxon>
        <taxon>Bacillati</taxon>
        <taxon>Cyanobacteriota</taxon>
        <taxon>Cyanophyceae</taxon>
        <taxon>Thermostichales</taxon>
        <taxon>Thermostichaceae</taxon>
        <taxon>Thermostichus</taxon>
    </lineage>
</organism>
<keyword evidence="2" id="KW-1185">Reference proteome</keyword>